<dbReference type="InterPro" id="IPR027417">
    <property type="entry name" value="P-loop_NTPase"/>
</dbReference>
<dbReference type="SUPFAM" id="SSF52540">
    <property type="entry name" value="P-loop containing nucleoside triphosphate hydrolases"/>
    <property type="match status" value="1"/>
</dbReference>
<proteinExistence type="predicted"/>
<evidence type="ECO:0000313" key="2">
    <source>
        <dbReference type="Proteomes" id="UP000297385"/>
    </source>
</evidence>
<protein>
    <submittedName>
        <fullName evidence="1">Uncharacterized protein</fullName>
    </submittedName>
</protein>
<accession>A0A4Y8MKZ1</accession>
<organism evidence="1 2">
    <name type="scientific">Paraburkholderia dipogonis</name>
    <dbReference type="NCBI Taxonomy" id="1211383"/>
    <lineage>
        <taxon>Bacteria</taxon>
        <taxon>Pseudomonadati</taxon>
        <taxon>Pseudomonadota</taxon>
        <taxon>Betaproteobacteria</taxon>
        <taxon>Burkholderiales</taxon>
        <taxon>Burkholderiaceae</taxon>
        <taxon>Paraburkholderia</taxon>
    </lineage>
</organism>
<name>A0A4Y8MKZ1_9BURK</name>
<dbReference type="Proteomes" id="UP000297385">
    <property type="component" value="Unassembled WGS sequence"/>
</dbReference>
<evidence type="ECO:0000313" key="1">
    <source>
        <dbReference type="EMBL" id="TFE38119.1"/>
    </source>
</evidence>
<dbReference type="GeneID" id="97310030"/>
<dbReference type="Gene3D" id="3.40.50.300">
    <property type="entry name" value="P-loop containing nucleotide triphosphate hydrolases"/>
    <property type="match status" value="1"/>
</dbReference>
<reference evidence="1 2" key="1">
    <citation type="submission" date="2019-03" db="EMBL/GenBank/DDBJ databases">
        <title>Complete Genome Sequence of Paraburkholderia dipogonis ICMP 19430T, a Nitrogen-fixing Symbiont of the South African Invasive Legume Dipogon lignosus in New Zealand.</title>
        <authorList>
            <person name="De Meyer S.E."/>
        </authorList>
    </citation>
    <scope>NUCLEOTIDE SEQUENCE [LARGE SCALE GENOMIC DNA]</scope>
    <source>
        <strain evidence="1 2">ICMP 19430</strain>
    </source>
</reference>
<dbReference type="EMBL" id="SNVI01000004">
    <property type="protein sequence ID" value="TFE38119.1"/>
    <property type="molecule type" value="Genomic_DNA"/>
</dbReference>
<comment type="caution">
    <text evidence="1">The sequence shown here is derived from an EMBL/GenBank/DDBJ whole genome shotgun (WGS) entry which is preliminary data.</text>
</comment>
<sequence>MSAHLKNVEAIHPGLWRASQLGRALGVTVDTGYPALSEQLPGGGWPRGVLVELLLQQGGIGELRLLAPALAKVGNRPIAMLNPMQTPNAAGLAYVGVPTDKVMMLTPKSTADALWSAE</sequence>
<dbReference type="AlphaFoldDB" id="A0A4Y8MKZ1"/>
<dbReference type="RefSeq" id="WP_134465768.1">
    <property type="nucleotide sequence ID" value="NZ_JBHSSZ010000009.1"/>
</dbReference>
<gene>
    <name evidence="1" type="ORF">E2553_37690</name>
</gene>